<sequence>MSVASVLVTAGRGRVFARAAKTFSFCEHFSLRRTFAWRAADASAGRAGAGERGADVAEERR</sequence>
<comment type="caution">
    <text evidence="1">The sequence shown here is derived from an EMBL/GenBank/DDBJ whole genome shotgun (WGS) entry which is preliminary data.</text>
</comment>
<protein>
    <submittedName>
        <fullName evidence="1">Uncharacterized protein</fullName>
    </submittedName>
</protein>
<gene>
    <name evidence="1" type="ORF">GCM10022416_04850</name>
</gene>
<dbReference type="EMBL" id="BAABDO010000004">
    <property type="protein sequence ID" value="GAA4128837.1"/>
    <property type="molecule type" value="Genomic_DNA"/>
</dbReference>
<reference evidence="2" key="1">
    <citation type="journal article" date="2019" name="Int. J. Syst. Evol. Microbiol.">
        <title>The Global Catalogue of Microorganisms (GCM) 10K type strain sequencing project: providing services to taxonomists for standard genome sequencing and annotation.</title>
        <authorList>
            <consortium name="The Broad Institute Genomics Platform"/>
            <consortium name="The Broad Institute Genome Sequencing Center for Infectious Disease"/>
            <person name="Wu L."/>
            <person name="Ma J."/>
        </authorList>
    </citation>
    <scope>NUCLEOTIDE SEQUENCE [LARGE SCALE GENOMIC DNA]</scope>
    <source>
        <strain evidence="2">JCM 17316</strain>
    </source>
</reference>
<organism evidence="1 2">
    <name type="scientific">Actinomadura keratinilytica</name>
    <dbReference type="NCBI Taxonomy" id="547461"/>
    <lineage>
        <taxon>Bacteria</taxon>
        <taxon>Bacillati</taxon>
        <taxon>Actinomycetota</taxon>
        <taxon>Actinomycetes</taxon>
        <taxon>Streptosporangiales</taxon>
        <taxon>Thermomonosporaceae</taxon>
        <taxon>Actinomadura</taxon>
    </lineage>
</organism>
<evidence type="ECO:0000313" key="1">
    <source>
        <dbReference type="EMBL" id="GAA4128837.1"/>
    </source>
</evidence>
<evidence type="ECO:0000313" key="2">
    <source>
        <dbReference type="Proteomes" id="UP001500266"/>
    </source>
</evidence>
<dbReference type="Proteomes" id="UP001500266">
    <property type="component" value="Unassembled WGS sequence"/>
</dbReference>
<accession>A0ABP7Y1D3</accession>
<keyword evidence="2" id="KW-1185">Reference proteome</keyword>
<proteinExistence type="predicted"/>
<name>A0ABP7Y1D3_9ACTN</name>